<dbReference type="VEuPathDB" id="FungiDB:GMDG_01458"/>
<feature type="compositionally biased region" description="Polar residues" evidence="9">
    <location>
        <begin position="26"/>
        <end position="37"/>
    </location>
</feature>
<comment type="similarity">
    <text evidence="2">Belongs to the MAD1 family.</text>
</comment>
<feature type="coiled-coil region" evidence="8">
    <location>
        <begin position="538"/>
        <end position="572"/>
    </location>
</feature>
<evidence type="ECO:0000256" key="8">
    <source>
        <dbReference type="SAM" id="Coils"/>
    </source>
</evidence>
<dbReference type="Gene3D" id="1.20.5.170">
    <property type="match status" value="1"/>
</dbReference>
<keyword evidence="7" id="KW-0131">Cell cycle</keyword>
<dbReference type="Gene3D" id="3.30.457.60">
    <property type="match status" value="1"/>
</dbReference>
<dbReference type="Proteomes" id="UP000077154">
    <property type="component" value="Unassembled WGS sequence"/>
</dbReference>
<feature type="compositionally biased region" description="Polar residues" evidence="9">
    <location>
        <begin position="55"/>
        <end position="68"/>
    </location>
</feature>
<dbReference type="GeneID" id="36285164"/>
<dbReference type="PANTHER" id="PTHR23168">
    <property type="entry name" value="MITOTIC SPINDLE ASSEMBLY CHECKPOINT PROTEIN MAD1 MITOTIC ARREST DEFICIENT-LIKE PROTEIN 1"/>
    <property type="match status" value="1"/>
</dbReference>
<dbReference type="OrthoDB" id="331602at2759"/>
<feature type="region of interest" description="Disordered" evidence="9">
    <location>
        <begin position="1"/>
        <end position="107"/>
    </location>
</feature>
<sequence length="775" mass="85658">MKPSPSVDQRCRSNSIAGRASLGASGRTSIGSATGRTSIGPGGSGIPTRAPLGTSRLSAMRASTTQPSYDFLTGTEARKEGEGLSRPPSRGGRMRTPSNENLRGSITNLPTHSATAQELNELKAEVKALKYKISSSAQEEELAGLRREAELREVRRKGEEDFRKMQAAEGERNKAVRALEGMKAEVERKREAEIGDTGRLEKRARDAEEGRRVAEEEAEELRTEAEERVRGLERRLADEQSRTSTLQRTVQEVQQDSEAKDLAMQEVQQILQKKDAEIGALEAEVLRLKAQTGDVDTLDIIKRELSEQVTHIRTLEASNREQARELKHLRMLHKSVEVVEEEKRQLQRKVGQMEDLQQELGEARLQRQRLEDERLAWTAYLELQDGAVEFESPEALARALVQERLEAATQLEKLGRLEPALSERDEIIKSLEGEKAALASQLDKANKEGGGGDLKARQRLERQRTLALKEVEYLRAQLSALDGEESTMELPSYDAAKAERITALEEMVAAYSTEVATLHAEIASAPVTTTLKRTRDEAPDEQERLGSLTRKNRKLQDELSTAQSATQKLTKELSVTKERLTAATAHKQTRVLELRDNPTANAEAIKMSTLNALKEENAALVAQLLAGPTTTRPSASAKTVPLATLESAQRECRELEAQAASSRKAMARLKQVWGAKTAEFREGIASLLGWRVEFMPNGKMRVSSIFYPGTEDEERSIVFDGEAGTMKVSGGARSAFAGKIAESVKFWVRERGEIPCLLAALTLEFYEEGTRGAGA</sequence>
<dbReference type="GO" id="GO:0000776">
    <property type="term" value="C:kinetochore"/>
    <property type="evidence" value="ECO:0007669"/>
    <property type="project" value="TreeGrafter"/>
</dbReference>
<evidence type="ECO:0000256" key="3">
    <source>
        <dbReference type="ARBA" id="ARBA00022019"/>
    </source>
</evidence>
<dbReference type="AlphaFoldDB" id="A0A177AJD1"/>
<evidence type="ECO:0000256" key="9">
    <source>
        <dbReference type="SAM" id="MobiDB-lite"/>
    </source>
</evidence>
<feature type="coiled-coil region" evidence="8">
    <location>
        <begin position="428"/>
        <end position="477"/>
    </location>
</feature>
<dbReference type="GO" id="GO:0072686">
    <property type="term" value="C:mitotic spindle"/>
    <property type="evidence" value="ECO:0007669"/>
    <property type="project" value="TreeGrafter"/>
</dbReference>
<name>A0A177AJD1_9PEZI</name>
<dbReference type="EMBL" id="KV441389">
    <property type="protein sequence ID" value="OAF61612.1"/>
    <property type="molecule type" value="Genomic_DNA"/>
</dbReference>
<dbReference type="PANTHER" id="PTHR23168:SF0">
    <property type="entry name" value="MITOTIC SPINDLE ASSEMBLY CHECKPOINT PROTEIN MAD1"/>
    <property type="match status" value="1"/>
</dbReference>
<evidence type="ECO:0000256" key="7">
    <source>
        <dbReference type="ARBA" id="ARBA00023306"/>
    </source>
</evidence>
<feature type="compositionally biased region" description="Polar residues" evidence="9">
    <location>
        <begin position="96"/>
        <end position="107"/>
    </location>
</feature>
<evidence type="ECO:0000256" key="5">
    <source>
        <dbReference type="ARBA" id="ARBA00022776"/>
    </source>
</evidence>
<feature type="coiled-coil region" evidence="8">
    <location>
        <begin position="645"/>
        <end position="672"/>
    </location>
</feature>
<evidence type="ECO:0000256" key="4">
    <source>
        <dbReference type="ARBA" id="ARBA00022618"/>
    </source>
</evidence>
<dbReference type="GO" id="GO:0007094">
    <property type="term" value="P:mitotic spindle assembly checkpoint signaling"/>
    <property type="evidence" value="ECO:0007669"/>
    <property type="project" value="InterPro"/>
</dbReference>
<feature type="coiled-coil region" evidence="8">
    <location>
        <begin position="112"/>
        <end position="139"/>
    </location>
</feature>
<dbReference type="InterPro" id="IPR008672">
    <property type="entry name" value="Mad1"/>
</dbReference>
<dbReference type="GO" id="GO:0051315">
    <property type="term" value="P:attachment of mitotic spindle microtubules to kinetochore"/>
    <property type="evidence" value="ECO:0007669"/>
    <property type="project" value="TreeGrafter"/>
</dbReference>
<evidence type="ECO:0000256" key="6">
    <source>
        <dbReference type="ARBA" id="ARBA00023242"/>
    </source>
</evidence>
<reference evidence="10" key="1">
    <citation type="submission" date="2016-03" db="EMBL/GenBank/DDBJ databases">
        <title>Updated assembly of Pseudogymnoascus destructans, the fungus causing white-nose syndrome of bats.</title>
        <authorList>
            <person name="Palmer J.M."/>
            <person name="Drees K.P."/>
            <person name="Foster J.T."/>
            <person name="Lindner D.L."/>
        </authorList>
    </citation>
    <scope>NUCLEOTIDE SEQUENCE [LARGE SCALE GENOMIC DNA]</scope>
    <source>
        <strain evidence="10">20631-21</strain>
    </source>
</reference>
<dbReference type="eggNOG" id="KOG4593">
    <property type="taxonomic scope" value="Eukaryota"/>
</dbReference>
<dbReference type="Gene3D" id="6.10.250.90">
    <property type="match status" value="1"/>
</dbReference>
<keyword evidence="4" id="KW-0132">Cell division</keyword>
<dbReference type="GO" id="GO:0005635">
    <property type="term" value="C:nuclear envelope"/>
    <property type="evidence" value="ECO:0007669"/>
    <property type="project" value="TreeGrafter"/>
</dbReference>
<dbReference type="GO" id="GO:0051301">
    <property type="term" value="P:cell division"/>
    <property type="evidence" value="ECO:0007669"/>
    <property type="project" value="UniProtKB-KW"/>
</dbReference>
<comment type="subcellular location">
    <subcellularLocation>
        <location evidence="1">Nucleus</location>
    </subcellularLocation>
</comment>
<evidence type="ECO:0000256" key="1">
    <source>
        <dbReference type="ARBA" id="ARBA00004123"/>
    </source>
</evidence>
<evidence type="ECO:0000256" key="2">
    <source>
        <dbReference type="ARBA" id="ARBA00008029"/>
    </source>
</evidence>
<proteinExistence type="inferred from homology"/>
<gene>
    <name evidence="10" type="primary">MAD1</name>
    <name evidence="10" type="ORF">VC83_02078</name>
</gene>
<evidence type="ECO:0000313" key="10">
    <source>
        <dbReference type="EMBL" id="OAF61612.1"/>
    </source>
</evidence>
<keyword evidence="5" id="KW-0498">Mitosis</keyword>
<dbReference type="Pfam" id="PF05557">
    <property type="entry name" value="MAD"/>
    <property type="match status" value="1"/>
</dbReference>
<accession>A0A177AJD1</accession>
<dbReference type="RefSeq" id="XP_024326886.1">
    <property type="nucleotide sequence ID" value="XM_024465748.1"/>
</dbReference>
<protein>
    <recommendedName>
        <fullName evidence="3">Spindle assembly checkpoint component MAD1</fullName>
    </recommendedName>
</protein>
<feature type="region of interest" description="Disordered" evidence="9">
    <location>
        <begin position="197"/>
        <end position="226"/>
    </location>
</feature>
<keyword evidence="6" id="KW-0539">Nucleus</keyword>
<organism evidence="10">
    <name type="scientific">Pseudogymnoascus destructans</name>
    <dbReference type="NCBI Taxonomy" id="655981"/>
    <lineage>
        <taxon>Eukaryota</taxon>
        <taxon>Fungi</taxon>
        <taxon>Dikarya</taxon>
        <taxon>Ascomycota</taxon>
        <taxon>Pezizomycotina</taxon>
        <taxon>Leotiomycetes</taxon>
        <taxon>Thelebolales</taxon>
        <taxon>Thelebolaceae</taxon>
        <taxon>Pseudogymnoascus</taxon>
    </lineage>
</organism>
<keyword evidence="8" id="KW-0175">Coiled coil</keyword>